<dbReference type="EMBL" id="JBHTMN010000007">
    <property type="protein sequence ID" value="MFD1382892.1"/>
    <property type="molecule type" value="Genomic_DNA"/>
</dbReference>
<evidence type="ECO:0000313" key="7">
    <source>
        <dbReference type="Proteomes" id="UP001597059"/>
    </source>
</evidence>
<dbReference type="SUPFAM" id="SSF55874">
    <property type="entry name" value="ATPase domain of HSP90 chaperone/DNA topoisomerase II/histidine kinase"/>
    <property type="match status" value="1"/>
</dbReference>
<feature type="transmembrane region" description="Helical" evidence="4">
    <location>
        <begin position="193"/>
        <end position="212"/>
    </location>
</feature>
<keyword evidence="7" id="KW-1185">Reference proteome</keyword>
<dbReference type="InterPro" id="IPR003594">
    <property type="entry name" value="HATPase_dom"/>
</dbReference>
<evidence type="ECO:0000259" key="5">
    <source>
        <dbReference type="PROSITE" id="PS50109"/>
    </source>
</evidence>
<evidence type="ECO:0000256" key="4">
    <source>
        <dbReference type="SAM" id="Phobius"/>
    </source>
</evidence>
<name>A0ABW4AYA7_9GAMM</name>
<organism evidence="6 7">
    <name type="scientific">Rhodanobacter aciditrophus</name>
    <dbReference type="NCBI Taxonomy" id="1623218"/>
    <lineage>
        <taxon>Bacteria</taxon>
        <taxon>Pseudomonadati</taxon>
        <taxon>Pseudomonadota</taxon>
        <taxon>Gammaproteobacteria</taxon>
        <taxon>Lysobacterales</taxon>
        <taxon>Rhodanobacteraceae</taxon>
        <taxon>Rhodanobacter</taxon>
    </lineage>
</organism>
<reference evidence="7" key="1">
    <citation type="journal article" date="2019" name="Int. J. Syst. Evol. Microbiol.">
        <title>The Global Catalogue of Microorganisms (GCM) 10K type strain sequencing project: providing services to taxonomists for standard genome sequencing and annotation.</title>
        <authorList>
            <consortium name="The Broad Institute Genomics Platform"/>
            <consortium name="The Broad Institute Genome Sequencing Center for Infectious Disease"/>
            <person name="Wu L."/>
            <person name="Ma J."/>
        </authorList>
    </citation>
    <scope>NUCLEOTIDE SEQUENCE [LARGE SCALE GENOMIC DNA]</scope>
    <source>
        <strain evidence="7">JCM 30774</strain>
    </source>
</reference>
<evidence type="ECO:0000313" key="6">
    <source>
        <dbReference type="EMBL" id="MFD1382892.1"/>
    </source>
</evidence>
<keyword evidence="4" id="KW-1133">Transmembrane helix</keyword>
<keyword evidence="6" id="KW-0067">ATP-binding</keyword>
<dbReference type="InterPro" id="IPR036890">
    <property type="entry name" value="HATPase_C_sf"/>
</dbReference>
<dbReference type="PANTHER" id="PTHR43719:SF28">
    <property type="entry name" value="PEROXIDE STRESS-ACTIVATED HISTIDINE KINASE MAK1-RELATED"/>
    <property type="match status" value="1"/>
</dbReference>
<dbReference type="Proteomes" id="UP001597059">
    <property type="component" value="Unassembled WGS sequence"/>
</dbReference>
<dbReference type="RefSeq" id="WP_377366072.1">
    <property type="nucleotide sequence ID" value="NZ_JBHTMN010000007.1"/>
</dbReference>
<dbReference type="PROSITE" id="PS50109">
    <property type="entry name" value="HIS_KIN"/>
    <property type="match status" value="1"/>
</dbReference>
<dbReference type="SMART" id="SM00387">
    <property type="entry name" value="HATPase_c"/>
    <property type="match status" value="1"/>
</dbReference>
<keyword evidence="3" id="KW-0597">Phosphoprotein</keyword>
<dbReference type="PANTHER" id="PTHR43719">
    <property type="entry name" value="TWO-COMPONENT HISTIDINE KINASE"/>
    <property type="match status" value="1"/>
</dbReference>
<comment type="catalytic activity">
    <reaction evidence="1">
        <text>ATP + protein L-histidine = ADP + protein N-phospho-L-histidine.</text>
        <dbReference type="EC" id="2.7.13.3"/>
    </reaction>
</comment>
<evidence type="ECO:0000256" key="1">
    <source>
        <dbReference type="ARBA" id="ARBA00000085"/>
    </source>
</evidence>
<feature type="domain" description="Histidine kinase" evidence="5">
    <location>
        <begin position="242"/>
        <end position="473"/>
    </location>
</feature>
<proteinExistence type="predicted"/>
<protein>
    <recommendedName>
        <fullName evidence="2">histidine kinase</fullName>
        <ecNumber evidence="2">2.7.13.3</ecNumber>
    </recommendedName>
</protein>
<dbReference type="InterPro" id="IPR004358">
    <property type="entry name" value="Sig_transdc_His_kin-like_C"/>
</dbReference>
<dbReference type="InterPro" id="IPR050956">
    <property type="entry name" value="2C_system_His_kinase"/>
</dbReference>
<gene>
    <name evidence="6" type="ORF">ACFQ45_05925</name>
</gene>
<evidence type="ECO:0000256" key="3">
    <source>
        <dbReference type="ARBA" id="ARBA00022553"/>
    </source>
</evidence>
<keyword evidence="4" id="KW-0472">Membrane</keyword>
<dbReference type="EC" id="2.7.13.3" evidence="2"/>
<sequence>MASSPQKGLWKPRLQRWLTFGLAACVIVLSVLAFTLSAMSNDSSRLNARQVFESSRWNALQLQLQAYRLMNYVVDLSADDLPLNGQGYFQYDLMLSRVDLLRQGEIGNHIRTFGNGRAVRLLNIITGELELISLNIEHLEQGRISQVPIILERLKSLDSQISDFVFIVNQGANEYVSEQRQLLEQRLTYTQNVALGLFVTTIVLVLMAFKVAHDQRLIFARNRRLEARVEAVQEEKTEVIARIVNELRPNITALVGLCVQNGTSPHTSVKDLRRLNDAASMSNHLLTQIDCYQDLTLIESNQMVLQPSKVCLRQQIEHTLESLSNQFTEHHCRVISLVEPRLPQYMETDYGRLHEILSTLLAQILPYAKHSPVVLQVRPSTLPIIETLGAGKTPQKVIQISLRDTGYGLPEDMQTGLRINPHNPANTIAKQIQLIGLGLTFCHRLISAMGGELHFSSASDSGTEIWINIPMGTGEHTAPPAIERAPLQSAILVLESNALAAHALEQGLAAHFTQVTVIDETAFLTGSKQDFHYLLLTDLRLMDNDCIQAVHYLAASGIQIIATEEIADILPELTVHLVLQYPITQSQLDKIISPQE</sequence>
<dbReference type="Gene3D" id="3.30.565.10">
    <property type="entry name" value="Histidine kinase-like ATPase, C-terminal domain"/>
    <property type="match status" value="1"/>
</dbReference>
<evidence type="ECO:0000256" key="2">
    <source>
        <dbReference type="ARBA" id="ARBA00012438"/>
    </source>
</evidence>
<dbReference type="PRINTS" id="PR00344">
    <property type="entry name" value="BCTRLSENSOR"/>
</dbReference>
<dbReference type="Pfam" id="PF02518">
    <property type="entry name" value="HATPase_c"/>
    <property type="match status" value="1"/>
</dbReference>
<accession>A0ABW4AYA7</accession>
<dbReference type="GO" id="GO:0005524">
    <property type="term" value="F:ATP binding"/>
    <property type="evidence" value="ECO:0007669"/>
    <property type="project" value="UniProtKB-KW"/>
</dbReference>
<dbReference type="InterPro" id="IPR005467">
    <property type="entry name" value="His_kinase_dom"/>
</dbReference>
<keyword evidence="6" id="KW-0547">Nucleotide-binding</keyword>
<keyword evidence="4" id="KW-0812">Transmembrane</keyword>
<comment type="caution">
    <text evidence="6">The sequence shown here is derived from an EMBL/GenBank/DDBJ whole genome shotgun (WGS) entry which is preliminary data.</text>
</comment>